<sequence length="87" mass="10279">MSSAPPVELFKGKDWEECDNFIRAIRARALWEGKQRDLTWMADFAAPQFSQKALSWHCRLPEDVQQDWSKLVIALLDRWPFPEDDDK</sequence>
<protein>
    <submittedName>
        <fullName evidence="1">Uncharacterized protein</fullName>
    </submittedName>
</protein>
<dbReference type="EMBL" id="KN823797">
    <property type="protein sequence ID" value="KIO15825.1"/>
    <property type="molecule type" value="Genomic_DNA"/>
</dbReference>
<accession>A0A0C3PN69</accession>
<reference evidence="1 2" key="1">
    <citation type="submission" date="2014-04" db="EMBL/GenBank/DDBJ databases">
        <authorList>
            <consortium name="DOE Joint Genome Institute"/>
            <person name="Kuo A."/>
            <person name="Girlanda M."/>
            <person name="Perotto S."/>
            <person name="Kohler A."/>
            <person name="Nagy L.G."/>
            <person name="Floudas D."/>
            <person name="Copeland A."/>
            <person name="Barry K.W."/>
            <person name="Cichocki N."/>
            <person name="Veneault-Fourrey C."/>
            <person name="LaButti K."/>
            <person name="Lindquist E.A."/>
            <person name="Lipzen A."/>
            <person name="Lundell T."/>
            <person name="Morin E."/>
            <person name="Murat C."/>
            <person name="Sun H."/>
            <person name="Tunlid A."/>
            <person name="Henrissat B."/>
            <person name="Grigoriev I.V."/>
            <person name="Hibbett D.S."/>
            <person name="Martin F."/>
            <person name="Nordberg H.P."/>
            <person name="Cantor M.N."/>
            <person name="Hua S.X."/>
        </authorList>
    </citation>
    <scope>NUCLEOTIDE SEQUENCE [LARGE SCALE GENOMIC DNA]</scope>
    <source>
        <strain evidence="1 2">MUT 4182</strain>
    </source>
</reference>
<dbReference type="HOGENOM" id="CLU_160882_1_0_1"/>
<dbReference type="AlphaFoldDB" id="A0A0C3PN69"/>
<name>A0A0C3PN69_9AGAM</name>
<proteinExistence type="predicted"/>
<organism evidence="1 2">
    <name type="scientific">Tulasnella calospora MUT 4182</name>
    <dbReference type="NCBI Taxonomy" id="1051891"/>
    <lineage>
        <taxon>Eukaryota</taxon>
        <taxon>Fungi</taxon>
        <taxon>Dikarya</taxon>
        <taxon>Basidiomycota</taxon>
        <taxon>Agaricomycotina</taxon>
        <taxon>Agaricomycetes</taxon>
        <taxon>Cantharellales</taxon>
        <taxon>Tulasnellaceae</taxon>
        <taxon>Tulasnella</taxon>
    </lineage>
</organism>
<reference evidence="2" key="2">
    <citation type="submission" date="2015-01" db="EMBL/GenBank/DDBJ databases">
        <title>Evolutionary Origins and Diversification of the Mycorrhizal Mutualists.</title>
        <authorList>
            <consortium name="DOE Joint Genome Institute"/>
            <consortium name="Mycorrhizal Genomics Consortium"/>
            <person name="Kohler A."/>
            <person name="Kuo A."/>
            <person name="Nagy L.G."/>
            <person name="Floudas D."/>
            <person name="Copeland A."/>
            <person name="Barry K.W."/>
            <person name="Cichocki N."/>
            <person name="Veneault-Fourrey C."/>
            <person name="LaButti K."/>
            <person name="Lindquist E.A."/>
            <person name="Lipzen A."/>
            <person name="Lundell T."/>
            <person name="Morin E."/>
            <person name="Murat C."/>
            <person name="Riley R."/>
            <person name="Ohm R."/>
            <person name="Sun H."/>
            <person name="Tunlid A."/>
            <person name="Henrissat B."/>
            <person name="Grigoriev I.V."/>
            <person name="Hibbett D.S."/>
            <person name="Martin F."/>
        </authorList>
    </citation>
    <scope>NUCLEOTIDE SEQUENCE [LARGE SCALE GENOMIC DNA]</scope>
    <source>
        <strain evidence="2">MUT 4182</strain>
    </source>
</reference>
<keyword evidence="2" id="KW-1185">Reference proteome</keyword>
<dbReference type="OrthoDB" id="3223231at2759"/>
<gene>
    <name evidence="1" type="ORF">M407DRAFT_34569</name>
</gene>
<dbReference type="Proteomes" id="UP000054248">
    <property type="component" value="Unassembled WGS sequence"/>
</dbReference>
<evidence type="ECO:0000313" key="2">
    <source>
        <dbReference type="Proteomes" id="UP000054248"/>
    </source>
</evidence>
<evidence type="ECO:0000313" key="1">
    <source>
        <dbReference type="EMBL" id="KIO15825.1"/>
    </source>
</evidence>